<dbReference type="GO" id="GO:0008320">
    <property type="term" value="F:protein transmembrane transporter activity"/>
    <property type="evidence" value="ECO:0007669"/>
    <property type="project" value="InterPro"/>
</dbReference>
<keyword evidence="7" id="KW-0653">Protein transport</keyword>
<evidence type="ECO:0000256" key="3">
    <source>
        <dbReference type="ARBA" id="ARBA00022448"/>
    </source>
</evidence>
<comment type="similarity">
    <text evidence="2">Belongs to the Tom40 family.</text>
</comment>
<evidence type="ECO:0000256" key="6">
    <source>
        <dbReference type="ARBA" id="ARBA00022787"/>
    </source>
</evidence>
<evidence type="ECO:0000313" key="10">
    <source>
        <dbReference type="EMBL" id="KAF0853106.1"/>
    </source>
</evidence>
<evidence type="ECO:0000256" key="4">
    <source>
        <dbReference type="ARBA" id="ARBA00022452"/>
    </source>
</evidence>
<dbReference type="Pfam" id="PF01459">
    <property type="entry name" value="Porin_3"/>
    <property type="match status" value="1"/>
</dbReference>
<evidence type="ECO:0000313" key="11">
    <source>
        <dbReference type="Proteomes" id="UP000799049"/>
    </source>
</evidence>
<evidence type="ECO:0000256" key="1">
    <source>
        <dbReference type="ARBA" id="ARBA00004374"/>
    </source>
</evidence>
<dbReference type="GO" id="GO:0030150">
    <property type="term" value="P:protein import into mitochondrial matrix"/>
    <property type="evidence" value="ECO:0007669"/>
    <property type="project" value="InterPro"/>
</dbReference>
<keyword evidence="4" id="KW-1134">Transmembrane beta strand</keyword>
<dbReference type="PANTHER" id="PTHR10802">
    <property type="entry name" value="MITOCHONDRIAL IMPORT RECEPTOR SUBUNIT TOM40"/>
    <property type="match status" value="1"/>
</dbReference>
<dbReference type="InterPro" id="IPR027246">
    <property type="entry name" value="Porin_Euk/Tom40"/>
</dbReference>
<evidence type="ECO:0000256" key="9">
    <source>
        <dbReference type="ARBA" id="ARBA00023136"/>
    </source>
</evidence>
<dbReference type="AlphaFoldDB" id="A0A8K0AK57"/>
<comment type="caution">
    <text evidence="10">The sequence shown here is derived from an EMBL/GenBank/DDBJ whole genome shotgun (WGS) entry which is preliminary data.</text>
</comment>
<organism evidence="10 11">
    <name type="scientific">Andalucia godoyi</name>
    <name type="common">Flagellate</name>
    <dbReference type="NCBI Taxonomy" id="505711"/>
    <lineage>
        <taxon>Eukaryota</taxon>
        <taxon>Discoba</taxon>
        <taxon>Jakobida</taxon>
        <taxon>Andalucina</taxon>
        <taxon>Andaluciidae</taxon>
        <taxon>Andalucia</taxon>
    </lineage>
</organism>
<sequence>MQMASSTGFSGPVPFKYEQHAREFQQLFPAASEVLEGFRMQLQKSVSQSATHDFSTAHGIIMTANPRVPSEYSFGATYHTATSMLMARMDTNGMILAQTKLPLDEGLSLEGVFQAAGPNDFTAAELEWKGADFVATLKTNSQLVFGTTYMQHLGKGVFAGVEGEYNAEERRSKLAYAARWEQKKDTVWSVEVQPQGAQGFAVQAGWFHRIGDRLTAGAQINCIPGKRVADGKIGYEYSFFHGRFRGCIDTDGKVQGVLEEKLNGAANFVLSADMNHSKNEYRFGIGLNMGGM</sequence>
<proteinExistence type="inferred from homology"/>
<dbReference type="InterPro" id="IPR023614">
    <property type="entry name" value="Porin_dom_sf"/>
</dbReference>
<protein>
    <submittedName>
        <fullName evidence="10">Mitochondrial translocase of outer membrane Tom40 subunit</fullName>
    </submittedName>
</protein>
<dbReference type="EMBL" id="VRVR01000002">
    <property type="protein sequence ID" value="KAF0853106.1"/>
    <property type="molecule type" value="Genomic_DNA"/>
</dbReference>
<gene>
    <name evidence="10" type="ORF">ANDGO_03085</name>
</gene>
<evidence type="ECO:0000256" key="5">
    <source>
        <dbReference type="ARBA" id="ARBA00022692"/>
    </source>
</evidence>
<reference evidence="10" key="1">
    <citation type="submission" date="2019-09" db="EMBL/GenBank/DDBJ databases">
        <title>The Mitochondrial Proteome of the Jakobid, Andalucia godoyi, a Protist With the Most Gene-Rich and Bacteria-Like Mitochondrial Genome.</title>
        <authorList>
            <person name="Gray M.W."/>
            <person name="Burger G."/>
            <person name="Derelle R."/>
            <person name="Klimes V."/>
            <person name="Leger M."/>
            <person name="Sarrasin M."/>
            <person name="Vlcek C."/>
            <person name="Roger A.J."/>
            <person name="Elias M."/>
            <person name="Lang B.F."/>
        </authorList>
    </citation>
    <scope>NUCLEOTIDE SEQUENCE</scope>
    <source>
        <strain evidence="10">And28</strain>
    </source>
</reference>
<dbReference type="GO" id="GO:0005741">
    <property type="term" value="C:mitochondrial outer membrane"/>
    <property type="evidence" value="ECO:0007669"/>
    <property type="project" value="UniProtKB-SubCell"/>
</dbReference>
<evidence type="ECO:0000256" key="8">
    <source>
        <dbReference type="ARBA" id="ARBA00023128"/>
    </source>
</evidence>
<dbReference type="Proteomes" id="UP000799049">
    <property type="component" value="Unassembled WGS sequence"/>
</dbReference>
<keyword evidence="3" id="KW-0813">Transport</keyword>
<keyword evidence="9" id="KW-0472">Membrane</keyword>
<dbReference type="InterPro" id="IPR037930">
    <property type="entry name" value="Tom40"/>
</dbReference>
<keyword evidence="5" id="KW-0812">Transmembrane</keyword>
<comment type="subcellular location">
    <subcellularLocation>
        <location evidence="1">Mitochondrion outer membrane</location>
        <topology evidence="1">Multi-pass membrane protein</topology>
    </subcellularLocation>
</comment>
<evidence type="ECO:0000256" key="7">
    <source>
        <dbReference type="ARBA" id="ARBA00022927"/>
    </source>
</evidence>
<keyword evidence="11" id="KW-1185">Reference proteome</keyword>
<keyword evidence="6" id="KW-1000">Mitochondrion outer membrane</keyword>
<name>A0A8K0AK57_ANDGO</name>
<dbReference type="Gene3D" id="2.40.160.10">
    <property type="entry name" value="Porin"/>
    <property type="match status" value="1"/>
</dbReference>
<keyword evidence="8" id="KW-0496">Mitochondrion</keyword>
<accession>A0A8K0AK57</accession>
<evidence type="ECO:0000256" key="2">
    <source>
        <dbReference type="ARBA" id="ARBA00010510"/>
    </source>
</evidence>
<dbReference type="OrthoDB" id="19656at2759"/>